<dbReference type="Proteomes" id="UP000824890">
    <property type="component" value="Unassembled WGS sequence"/>
</dbReference>
<name>A0ABQ8BCT5_BRANA</name>
<gene>
    <name evidence="1" type="ORF">HID58_042127</name>
</gene>
<organism evidence="1 2">
    <name type="scientific">Brassica napus</name>
    <name type="common">Rape</name>
    <dbReference type="NCBI Taxonomy" id="3708"/>
    <lineage>
        <taxon>Eukaryota</taxon>
        <taxon>Viridiplantae</taxon>
        <taxon>Streptophyta</taxon>
        <taxon>Embryophyta</taxon>
        <taxon>Tracheophyta</taxon>
        <taxon>Spermatophyta</taxon>
        <taxon>Magnoliopsida</taxon>
        <taxon>eudicotyledons</taxon>
        <taxon>Gunneridae</taxon>
        <taxon>Pentapetalae</taxon>
        <taxon>rosids</taxon>
        <taxon>malvids</taxon>
        <taxon>Brassicales</taxon>
        <taxon>Brassicaceae</taxon>
        <taxon>Brassiceae</taxon>
        <taxon>Brassica</taxon>
    </lineage>
</organism>
<keyword evidence="2" id="KW-1185">Reference proteome</keyword>
<feature type="non-terminal residue" evidence="1">
    <location>
        <position position="1"/>
    </location>
</feature>
<evidence type="ECO:0000313" key="2">
    <source>
        <dbReference type="Proteomes" id="UP000824890"/>
    </source>
</evidence>
<accession>A0ABQ8BCT5</accession>
<comment type="caution">
    <text evidence="1">The sequence shown here is derived from an EMBL/GenBank/DDBJ whole genome shotgun (WGS) entry which is preliminary data.</text>
</comment>
<sequence>VKKRKKENTSVFCYSSSPSHYSSMYPLHQQGWSSVEVVSVIRSGGSGACLEVSETMALPFGFFDMGSLETDPAEETQVLAEESEWRTALPFGFFNVGSPETSLVEETPVLPICLISGDLPSGFIADSAS</sequence>
<protein>
    <submittedName>
        <fullName evidence="1">Uncharacterized protein</fullName>
    </submittedName>
</protein>
<evidence type="ECO:0000313" key="1">
    <source>
        <dbReference type="EMBL" id="KAH0902624.1"/>
    </source>
</evidence>
<reference evidence="1 2" key="1">
    <citation type="submission" date="2021-05" db="EMBL/GenBank/DDBJ databases">
        <title>Genome Assembly of Synthetic Allotetraploid Brassica napus Reveals Homoeologous Exchanges between Subgenomes.</title>
        <authorList>
            <person name="Davis J.T."/>
        </authorList>
    </citation>
    <scope>NUCLEOTIDE SEQUENCE [LARGE SCALE GENOMIC DNA]</scope>
    <source>
        <strain evidence="2">cv. Da-Ae</strain>
        <tissue evidence="1">Seedling</tissue>
    </source>
</reference>
<proteinExistence type="predicted"/>
<dbReference type="EMBL" id="JAGKQM010000011">
    <property type="protein sequence ID" value="KAH0902624.1"/>
    <property type="molecule type" value="Genomic_DNA"/>
</dbReference>